<dbReference type="Pfam" id="PF00027">
    <property type="entry name" value="cNMP_binding"/>
    <property type="match status" value="1"/>
</dbReference>
<dbReference type="Gene3D" id="2.60.120.10">
    <property type="entry name" value="Jelly Rolls"/>
    <property type="match status" value="1"/>
</dbReference>
<dbReference type="GO" id="GO:0006355">
    <property type="term" value="P:regulation of DNA-templated transcription"/>
    <property type="evidence" value="ECO:0007669"/>
    <property type="project" value="InterPro"/>
</dbReference>
<accession>A0A2N5NLD6</accession>
<dbReference type="Proteomes" id="UP000234849">
    <property type="component" value="Unassembled WGS sequence"/>
</dbReference>
<dbReference type="InterPro" id="IPR014710">
    <property type="entry name" value="RmlC-like_jellyroll"/>
</dbReference>
<dbReference type="SUPFAM" id="SSF46785">
    <property type="entry name" value="Winged helix' DNA-binding domain"/>
    <property type="match status" value="1"/>
</dbReference>
<gene>
    <name evidence="5" type="ORF">CDL18_03845</name>
</gene>
<evidence type="ECO:0000256" key="1">
    <source>
        <dbReference type="ARBA" id="ARBA00023015"/>
    </source>
</evidence>
<dbReference type="RefSeq" id="WP_101879231.1">
    <property type="nucleotide sequence ID" value="NZ_CACRUK010000028.1"/>
</dbReference>
<evidence type="ECO:0000259" key="4">
    <source>
        <dbReference type="PROSITE" id="PS50042"/>
    </source>
</evidence>
<sequence>MADIEPHIIPSIYLANYLNDFEDVILNYEVQKTQIRKGSYLTQYGVINNTAYYIKNGIVHLSLGHEQGKKSLNMFGPGTIFPVGVEIHEFRVEYEMIIQALTDCEVYKMSYPTLKKIATENGTFAGELLRENCDFIGYMFFDSINQTFEPCLARICDILYHYLTKVHPLSAKIPLSQSELASIAGASTAQMERSIRILKKEGILDTSRKQIEILDEEKLLAHCTLGMRSNII</sequence>
<keyword evidence="2" id="KW-0238">DNA-binding</keyword>
<evidence type="ECO:0000256" key="3">
    <source>
        <dbReference type="ARBA" id="ARBA00023163"/>
    </source>
</evidence>
<dbReference type="PROSITE" id="PS50042">
    <property type="entry name" value="CNMP_BINDING_3"/>
    <property type="match status" value="1"/>
</dbReference>
<protein>
    <submittedName>
        <fullName evidence="5">Cyclic nucleotide-binding protein</fullName>
    </submittedName>
</protein>
<dbReference type="InterPro" id="IPR012318">
    <property type="entry name" value="HTH_CRP"/>
</dbReference>
<reference evidence="5 6" key="1">
    <citation type="journal article" date="2017" name="Genome Med.">
        <title>A novel Ruminococcus gnavus clade enriched in inflammatory bowel disease patients.</title>
        <authorList>
            <person name="Hall A.B."/>
            <person name="Yassour M."/>
            <person name="Sauk J."/>
            <person name="Garner A."/>
            <person name="Jiang X."/>
            <person name="Arthur T."/>
            <person name="Lagoudas G.K."/>
            <person name="Vatanen T."/>
            <person name="Fornelos N."/>
            <person name="Wilson R."/>
            <person name="Bertha M."/>
            <person name="Cohen M."/>
            <person name="Garber J."/>
            <person name="Khalili H."/>
            <person name="Gevers D."/>
            <person name="Ananthakrishnan A.N."/>
            <person name="Kugathasan S."/>
            <person name="Lander E.S."/>
            <person name="Blainey P."/>
            <person name="Vlamakis H."/>
            <person name="Xavier R.J."/>
            <person name="Huttenhower C."/>
        </authorList>
    </citation>
    <scope>NUCLEOTIDE SEQUENCE [LARGE SCALE GENOMIC DNA]</scope>
    <source>
        <strain evidence="5 6">RJX1118</strain>
    </source>
</reference>
<organism evidence="5 6">
    <name type="scientific">Mediterraneibacter gnavus</name>
    <name type="common">Ruminococcus gnavus</name>
    <dbReference type="NCBI Taxonomy" id="33038"/>
    <lineage>
        <taxon>Bacteria</taxon>
        <taxon>Bacillati</taxon>
        <taxon>Bacillota</taxon>
        <taxon>Clostridia</taxon>
        <taxon>Lachnospirales</taxon>
        <taxon>Lachnospiraceae</taxon>
        <taxon>Mediterraneibacter</taxon>
    </lineage>
</organism>
<evidence type="ECO:0000313" key="6">
    <source>
        <dbReference type="Proteomes" id="UP000234849"/>
    </source>
</evidence>
<dbReference type="Pfam" id="PF13545">
    <property type="entry name" value="HTH_Crp_2"/>
    <property type="match status" value="1"/>
</dbReference>
<keyword evidence="3" id="KW-0804">Transcription</keyword>
<dbReference type="InterPro" id="IPR018490">
    <property type="entry name" value="cNMP-bd_dom_sf"/>
</dbReference>
<dbReference type="EMBL" id="NIHM01000003">
    <property type="protein sequence ID" value="PLT57330.1"/>
    <property type="molecule type" value="Genomic_DNA"/>
</dbReference>
<dbReference type="AlphaFoldDB" id="A0A2N5NLD6"/>
<evidence type="ECO:0000313" key="5">
    <source>
        <dbReference type="EMBL" id="PLT57330.1"/>
    </source>
</evidence>
<evidence type="ECO:0000256" key="2">
    <source>
        <dbReference type="ARBA" id="ARBA00023125"/>
    </source>
</evidence>
<name>A0A2N5NLD6_MEDGN</name>
<keyword evidence="1" id="KW-0805">Transcription regulation</keyword>
<proteinExistence type="predicted"/>
<dbReference type="GO" id="GO:0003677">
    <property type="term" value="F:DNA binding"/>
    <property type="evidence" value="ECO:0007669"/>
    <property type="project" value="UniProtKB-KW"/>
</dbReference>
<comment type="caution">
    <text evidence="5">The sequence shown here is derived from an EMBL/GenBank/DDBJ whole genome shotgun (WGS) entry which is preliminary data.</text>
</comment>
<dbReference type="SUPFAM" id="SSF51206">
    <property type="entry name" value="cAMP-binding domain-like"/>
    <property type="match status" value="1"/>
</dbReference>
<dbReference type="InterPro" id="IPR000595">
    <property type="entry name" value="cNMP-bd_dom"/>
</dbReference>
<feature type="domain" description="Cyclic nucleotide-binding" evidence="4">
    <location>
        <begin position="14"/>
        <end position="117"/>
    </location>
</feature>
<dbReference type="InterPro" id="IPR036390">
    <property type="entry name" value="WH_DNA-bd_sf"/>
</dbReference>